<name>J2ZX65_9EURY</name>
<gene>
    <name evidence="1" type="ORF">HSB1_39890</name>
</gene>
<dbReference type="AlphaFoldDB" id="J2ZX65"/>
<reference evidence="1 2" key="1">
    <citation type="journal article" date="2012" name="J. Bacteriol.">
        <title>Draft Genome Sequence of the Extremely Halophilic Archaeon Halogranum salarium B-1T.</title>
        <authorList>
            <person name="Kim K.K."/>
            <person name="Lee K.C."/>
            <person name="Lee J.S."/>
        </authorList>
    </citation>
    <scope>NUCLEOTIDE SEQUENCE [LARGE SCALE GENOMIC DNA]</scope>
    <source>
        <strain evidence="1 2">B-1</strain>
    </source>
</reference>
<accession>J2ZX65</accession>
<comment type="caution">
    <text evidence="1">The sequence shown here is derived from an EMBL/GenBank/DDBJ whole genome shotgun (WGS) entry which is preliminary data.</text>
</comment>
<organism evidence="1 2">
    <name type="scientific">Halogranum salarium B-1</name>
    <dbReference type="NCBI Taxonomy" id="1210908"/>
    <lineage>
        <taxon>Archaea</taxon>
        <taxon>Methanobacteriati</taxon>
        <taxon>Methanobacteriota</taxon>
        <taxon>Stenosarchaea group</taxon>
        <taxon>Halobacteria</taxon>
        <taxon>Halobacteriales</taxon>
        <taxon>Haloferacaceae</taxon>
    </lineage>
</organism>
<evidence type="ECO:0000313" key="1">
    <source>
        <dbReference type="EMBL" id="EJN57628.1"/>
    </source>
</evidence>
<protein>
    <submittedName>
        <fullName evidence="1">Uncharacterized protein</fullName>
    </submittedName>
</protein>
<dbReference type="EMBL" id="ALJD01000012">
    <property type="protein sequence ID" value="EJN57628.1"/>
    <property type="molecule type" value="Genomic_DNA"/>
</dbReference>
<dbReference type="Proteomes" id="UP000007813">
    <property type="component" value="Unassembled WGS sequence"/>
</dbReference>
<proteinExistence type="predicted"/>
<sequence>MSRIIAVLYYIVSCEQEKTHRDFDSVRPLVWWGDLSVTSSTNEDERETVRRWLTPVGTA</sequence>
<evidence type="ECO:0000313" key="2">
    <source>
        <dbReference type="Proteomes" id="UP000007813"/>
    </source>
</evidence>